<accession>A0A151AR03</accession>
<keyword evidence="3" id="KW-1185">Reference proteome</keyword>
<dbReference type="STRING" id="1121305.CLCOL_04750"/>
<proteinExistence type="predicted"/>
<reference evidence="2 3" key="1">
    <citation type="submission" date="2016-02" db="EMBL/GenBank/DDBJ databases">
        <title>Genome sequence of Clostridium colicanis DSM 13634.</title>
        <authorList>
            <person name="Poehlein A."/>
            <person name="Daniel R."/>
        </authorList>
    </citation>
    <scope>NUCLEOTIDE SEQUENCE [LARGE SCALE GENOMIC DNA]</scope>
    <source>
        <strain evidence="2 3">DSM 13634</strain>
    </source>
</reference>
<feature type="transmembrane region" description="Helical" evidence="1">
    <location>
        <begin position="5"/>
        <end position="21"/>
    </location>
</feature>
<dbReference type="Proteomes" id="UP000075374">
    <property type="component" value="Unassembled WGS sequence"/>
</dbReference>
<dbReference type="Pfam" id="PF11167">
    <property type="entry name" value="DUF2953"/>
    <property type="match status" value="1"/>
</dbReference>
<feature type="transmembrane region" description="Helical" evidence="1">
    <location>
        <begin position="94"/>
        <end position="115"/>
    </location>
</feature>
<comment type="caution">
    <text evidence="2">The sequence shown here is derived from an EMBL/GenBank/DDBJ whole genome shotgun (WGS) entry which is preliminary data.</text>
</comment>
<dbReference type="AlphaFoldDB" id="A0A151AR03"/>
<protein>
    <recommendedName>
        <fullName evidence="4">DUF2953 domain-containing protein</fullName>
    </recommendedName>
</protein>
<evidence type="ECO:0000313" key="3">
    <source>
        <dbReference type="Proteomes" id="UP000075374"/>
    </source>
</evidence>
<name>A0A151AR03_9CLOT</name>
<feature type="transmembrane region" description="Helical" evidence="1">
    <location>
        <begin position="136"/>
        <end position="163"/>
    </location>
</feature>
<gene>
    <name evidence="2" type="ORF">CLCOL_04750</name>
</gene>
<dbReference type="RefSeq" id="WP_061857405.1">
    <property type="nucleotide sequence ID" value="NZ_LTBB01000002.1"/>
</dbReference>
<evidence type="ECO:0000256" key="1">
    <source>
        <dbReference type="SAM" id="Phobius"/>
    </source>
</evidence>
<sequence length="177" mass="20935">MIWLLIIGLIFFIPLPIYITFEYKNNTINIYLYRFKISHSKRFHNKSTNTMNGFHSQSFYINIMKKLHSKFFCDTIFKPSISLYIDLCYGLEDAFITALLYGILHSISNTVYNLLSNIFRIKKFKSNIKSTFNKTVLSFTIKSITFISLVKIIYIVIMVLIYVKKKNKFYLNPKEVS</sequence>
<organism evidence="2 3">
    <name type="scientific">Clostridium colicanis DSM 13634</name>
    <dbReference type="NCBI Taxonomy" id="1121305"/>
    <lineage>
        <taxon>Bacteria</taxon>
        <taxon>Bacillati</taxon>
        <taxon>Bacillota</taxon>
        <taxon>Clostridia</taxon>
        <taxon>Eubacteriales</taxon>
        <taxon>Clostridiaceae</taxon>
        <taxon>Clostridium</taxon>
    </lineage>
</organism>
<keyword evidence="1" id="KW-0472">Membrane</keyword>
<keyword evidence="1" id="KW-0812">Transmembrane</keyword>
<keyword evidence="1" id="KW-1133">Transmembrane helix</keyword>
<evidence type="ECO:0008006" key="4">
    <source>
        <dbReference type="Google" id="ProtNLM"/>
    </source>
</evidence>
<dbReference type="EMBL" id="LTBB01000002">
    <property type="protein sequence ID" value="KYH29837.1"/>
    <property type="molecule type" value="Genomic_DNA"/>
</dbReference>
<dbReference type="PATRIC" id="fig|1121305.3.peg.477"/>
<dbReference type="InterPro" id="IPR021338">
    <property type="entry name" value="DUF2953"/>
</dbReference>
<evidence type="ECO:0000313" key="2">
    <source>
        <dbReference type="EMBL" id="KYH29837.1"/>
    </source>
</evidence>